<dbReference type="InterPro" id="IPR014519">
    <property type="entry name" value="UCP024492"/>
</dbReference>
<evidence type="ECO:0000313" key="2">
    <source>
        <dbReference type="EMBL" id="VEH85327.1"/>
    </source>
</evidence>
<dbReference type="EMBL" id="LNKA01000011">
    <property type="protein sequence ID" value="KTC64993.1"/>
    <property type="molecule type" value="Genomic_DNA"/>
</dbReference>
<proteinExistence type="predicted"/>
<dbReference type="Proteomes" id="UP000054859">
    <property type="component" value="Unassembled WGS sequence"/>
</dbReference>
<dbReference type="OrthoDB" id="9789109at2"/>
<dbReference type="RefSeq" id="WP_058462748.1">
    <property type="nucleotide sequence ID" value="NZ_CAAAHS010000013.1"/>
</dbReference>
<geneLocation type="plasmid" evidence="2 4">
    <name>13</name>
</geneLocation>
<dbReference type="EMBL" id="LR134422">
    <property type="protein sequence ID" value="VEH85327.1"/>
    <property type="molecule type" value="Genomic_DNA"/>
</dbReference>
<dbReference type="Pfam" id="PF04343">
    <property type="entry name" value="DUF488"/>
    <property type="match status" value="1"/>
</dbReference>
<evidence type="ECO:0000313" key="4">
    <source>
        <dbReference type="Proteomes" id="UP000281170"/>
    </source>
</evidence>
<dbReference type="STRING" id="45056.Lade_1673"/>
<dbReference type="KEGG" id="ladl:NCTC12735_00954"/>
<keyword evidence="3" id="KW-1185">Reference proteome</keyword>
<sequence>MHILYTIGHSNRKFPDFLSLLKQYKINRVIDVRTIPKSRFVPWTNEKQLEKNLEKENIEYMHFPQLGGLRTPCANSVNLGWRNKSFRGYADYMQTDDFFIALKELNRLLKKDRVAIMCAEAVPWRCHRSLIADAELSRGIKVIHIISDKSSQEHVLTSFAVVDDKSTPIRVIYPLENKKNPQQGDLL</sequence>
<keyword evidence="2" id="KW-0614">Plasmid</keyword>
<name>A0A0W0R1M1_9GAMM</name>
<reference evidence="2 4" key="2">
    <citation type="submission" date="2018-12" db="EMBL/GenBank/DDBJ databases">
        <authorList>
            <consortium name="Pathogen Informatics"/>
        </authorList>
    </citation>
    <scope>NUCLEOTIDE SEQUENCE [LARGE SCALE GENOMIC DNA]</scope>
    <source>
        <strain evidence="2 4">NCTC12735</strain>
        <plasmid evidence="4">13</plasmid>
    </source>
</reference>
<dbReference type="Proteomes" id="UP000281170">
    <property type="component" value="Plasmid 13"/>
</dbReference>
<dbReference type="AlphaFoldDB" id="A0A0W0R1M1"/>
<accession>A0A0W0R1M1</accession>
<dbReference type="InterPro" id="IPR007438">
    <property type="entry name" value="DUF488"/>
</dbReference>
<gene>
    <name evidence="1" type="ORF">Lade_1673</name>
    <name evidence="2" type="ORF">NCTC12735_00954</name>
</gene>
<reference evidence="1 3" key="1">
    <citation type="submission" date="2015-11" db="EMBL/GenBank/DDBJ databases">
        <title>Identification of large and diverse effector repertoires of 38 Legionella species.</title>
        <authorList>
            <person name="Burstein D."/>
            <person name="Amaro F."/>
            <person name="Zusman T."/>
            <person name="Lifshitz Z."/>
            <person name="Cohen O."/>
            <person name="Gilbert J.A."/>
            <person name="Pupko T."/>
            <person name="Shuman H.A."/>
            <person name="Segal G."/>
        </authorList>
    </citation>
    <scope>NUCLEOTIDE SEQUENCE [LARGE SCALE GENOMIC DNA]</scope>
    <source>
        <strain evidence="1 3">1762-AUS-E</strain>
    </source>
</reference>
<protein>
    <submittedName>
        <fullName evidence="2">Uncharacterized conserved protein</fullName>
    </submittedName>
</protein>
<dbReference type="PANTHER" id="PTHR39337">
    <property type="entry name" value="BLR5642 PROTEIN"/>
    <property type="match status" value="1"/>
</dbReference>
<dbReference type="PIRSF" id="PIRSF024492">
    <property type="entry name" value="UCP024492"/>
    <property type="match status" value="1"/>
</dbReference>
<dbReference type="PANTHER" id="PTHR39337:SF1">
    <property type="entry name" value="BLR5642 PROTEIN"/>
    <property type="match status" value="1"/>
</dbReference>
<organism evidence="1 3">
    <name type="scientific">Legionella adelaidensis</name>
    <dbReference type="NCBI Taxonomy" id="45056"/>
    <lineage>
        <taxon>Bacteria</taxon>
        <taxon>Pseudomonadati</taxon>
        <taxon>Pseudomonadota</taxon>
        <taxon>Gammaproteobacteria</taxon>
        <taxon>Legionellales</taxon>
        <taxon>Legionellaceae</taxon>
        <taxon>Legionella</taxon>
    </lineage>
</organism>
<evidence type="ECO:0000313" key="3">
    <source>
        <dbReference type="Proteomes" id="UP000054859"/>
    </source>
</evidence>
<dbReference type="PATRIC" id="fig|45056.6.peg.1725"/>
<evidence type="ECO:0000313" key="1">
    <source>
        <dbReference type="EMBL" id="KTC64993.1"/>
    </source>
</evidence>